<proteinExistence type="predicted"/>
<name>A0A5J5C9W5_9PERO</name>
<feature type="signal peptide" evidence="1">
    <location>
        <begin position="1"/>
        <end position="20"/>
    </location>
</feature>
<keyword evidence="3" id="KW-1185">Reference proteome</keyword>
<sequence>MTTSDLLHLVLRMVCHLVCSVRTASPPSSWCLYVEAGPK</sequence>
<comment type="caution">
    <text evidence="2">The sequence shown here is derived from an EMBL/GenBank/DDBJ whole genome shotgun (WGS) entry which is preliminary data.</text>
</comment>
<dbReference type="Proteomes" id="UP000327493">
    <property type="component" value="Unassembled WGS sequence"/>
</dbReference>
<feature type="chain" id="PRO_5023851293" evidence="1">
    <location>
        <begin position="21"/>
        <end position="39"/>
    </location>
</feature>
<dbReference type="AlphaFoldDB" id="A0A5J5C9W5"/>
<evidence type="ECO:0000313" key="2">
    <source>
        <dbReference type="EMBL" id="KAA8578278.1"/>
    </source>
</evidence>
<protein>
    <submittedName>
        <fullName evidence="2">Uncharacterized protein</fullName>
    </submittedName>
</protein>
<gene>
    <name evidence="2" type="ORF">FQN60_016049</name>
</gene>
<dbReference type="EMBL" id="VOFY01000898">
    <property type="protein sequence ID" value="KAA8578278.1"/>
    <property type="molecule type" value="Genomic_DNA"/>
</dbReference>
<evidence type="ECO:0000313" key="3">
    <source>
        <dbReference type="Proteomes" id="UP000327493"/>
    </source>
</evidence>
<feature type="non-terminal residue" evidence="2">
    <location>
        <position position="39"/>
    </location>
</feature>
<accession>A0A5J5C9W5</accession>
<keyword evidence="1" id="KW-0732">Signal</keyword>
<evidence type="ECO:0000256" key="1">
    <source>
        <dbReference type="SAM" id="SignalP"/>
    </source>
</evidence>
<organism evidence="2 3">
    <name type="scientific">Etheostoma spectabile</name>
    <name type="common">orangethroat darter</name>
    <dbReference type="NCBI Taxonomy" id="54343"/>
    <lineage>
        <taxon>Eukaryota</taxon>
        <taxon>Metazoa</taxon>
        <taxon>Chordata</taxon>
        <taxon>Craniata</taxon>
        <taxon>Vertebrata</taxon>
        <taxon>Euteleostomi</taxon>
        <taxon>Actinopterygii</taxon>
        <taxon>Neopterygii</taxon>
        <taxon>Teleostei</taxon>
        <taxon>Neoteleostei</taxon>
        <taxon>Acanthomorphata</taxon>
        <taxon>Eupercaria</taxon>
        <taxon>Perciformes</taxon>
        <taxon>Percoidei</taxon>
        <taxon>Percidae</taxon>
        <taxon>Etheostomatinae</taxon>
        <taxon>Etheostoma</taxon>
    </lineage>
</organism>
<reference evidence="2 3" key="1">
    <citation type="submission" date="2019-08" db="EMBL/GenBank/DDBJ databases">
        <title>A chromosome-level genome assembly, high-density linkage maps, and genome scans reveal the genomic architecture of hybrid incompatibilities underlying speciation via character displacement in darters (Percidae: Etheostominae).</title>
        <authorList>
            <person name="Moran R.L."/>
            <person name="Catchen J.M."/>
            <person name="Fuller R.C."/>
        </authorList>
    </citation>
    <scope>NUCLEOTIDE SEQUENCE [LARGE SCALE GENOMIC DNA]</scope>
    <source>
        <strain evidence="2">EspeVRDwgs_2016</strain>
        <tissue evidence="2">Muscle</tissue>
    </source>
</reference>